<comment type="cofactor">
    <cofactor evidence="13">
        <name>[2Fe-2S] cluster</name>
        <dbReference type="ChEBI" id="CHEBI:190135"/>
    </cofactor>
    <text evidence="13">Binds 1 [2Fe-2S] cluster per subunit.</text>
</comment>
<feature type="binding site" evidence="11 13">
    <location>
        <position position="214"/>
    </location>
    <ligand>
        <name>[2Fe-2S] cluster</name>
        <dbReference type="ChEBI" id="CHEBI:190135"/>
    </ligand>
</feature>
<dbReference type="Proteomes" id="UP000824109">
    <property type="component" value="Unassembled WGS sequence"/>
</dbReference>
<comment type="similarity">
    <text evidence="1 11">Belongs to the PyrK family.</text>
</comment>
<dbReference type="EMBL" id="DVNB01000063">
    <property type="protein sequence ID" value="HIU57351.1"/>
    <property type="molecule type" value="Genomic_DNA"/>
</dbReference>
<keyword evidence="4 11" id="KW-0001">2Fe-2S</keyword>
<keyword evidence="7 11" id="KW-0665">Pyrimidine biosynthesis</keyword>
<keyword evidence="9 11" id="KW-0408">Iron</keyword>
<dbReference type="SUPFAM" id="SSF63380">
    <property type="entry name" value="Riboflavin synthase domain-like"/>
    <property type="match status" value="1"/>
</dbReference>
<reference evidence="15" key="2">
    <citation type="journal article" date="2021" name="PeerJ">
        <title>Extensive microbial diversity within the chicken gut microbiome revealed by metagenomics and culture.</title>
        <authorList>
            <person name="Gilroy R."/>
            <person name="Ravi A."/>
            <person name="Getino M."/>
            <person name="Pursley I."/>
            <person name="Horton D.L."/>
            <person name="Alikhan N.F."/>
            <person name="Baker D."/>
            <person name="Gharbi K."/>
            <person name="Hall N."/>
            <person name="Watson M."/>
            <person name="Adriaenssens E.M."/>
            <person name="Foster-Nyarko E."/>
            <person name="Jarju S."/>
            <person name="Secka A."/>
            <person name="Antonio M."/>
            <person name="Oren A."/>
            <person name="Chaudhuri R.R."/>
            <person name="La Ragione R."/>
            <person name="Hildebrand F."/>
            <person name="Pallen M.J."/>
        </authorList>
    </citation>
    <scope>NUCLEOTIDE SEQUENCE</scope>
    <source>
        <strain evidence="15">USAMLcec3-3695</strain>
    </source>
</reference>
<dbReference type="InterPro" id="IPR017938">
    <property type="entry name" value="Riboflavin_synthase-like_b-brl"/>
</dbReference>
<dbReference type="Pfam" id="PF10418">
    <property type="entry name" value="DHODB_Fe-S_bind"/>
    <property type="match status" value="1"/>
</dbReference>
<dbReference type="InterPro" id="IPR037117">
    <property type="entry name" value="Dihydroorotate_DH_ele_sf"/>
</dbReference>
<evidence type="ECO:0000256" key="10">
    <source>
        <dbReference type="ARBA" id="ARBA00023014"/>
    </source>
</evidence>
<evidence type="ECO:0000256" key="2">
    <source>
        <dbReference type="ARBA" id="ARBA00022448"/>
    </source>
</evidence>
<feature type="binding site" evidence="11 13">
    <location>
        <position position="238"/>
    </location>
    <ligand>
        <name>[2Fe-2S] cluster</name>
        <dbReference type="ChEBI" id="CHEBI:190135"/>
    </ligand>
</feature>
<dbReference type="PANTHER" id="PTHR43513:SF3">
    <property type="entry name" value="DIHYDROOROTATE DEHYDROGENASE B (NAD(+)), ELECTRON TRANSFER SUBUNIT-RELATED"/>
    <property type="match status" value="1"/>
</dbReference>
<feature type="binding site" evidence="11 13">
    <location>
        <position position="219"/>
    </location>
    <ligand>
        <name>[2Fe-2S] cluster</name>
        <dbReference type="ChEBI" id="CHEBI:190135"/>
    </ligand>
</feature>
<dbReference type="GO" id="GO:0050660">
    <property type="term" value="F:flavin adenine dinucleotide binding"/>
    <property type="evidence" value="ECO:0007669"/>
    <property type="project" value="InterPro"/>
</dbReference>
<dbReference type="GO" id="GO:0051537">
    <property type="term" value="F:2 iron, 2 sulfur cluster binding"/>
    <property type="evidence" value="ECO:0007669"/>
    <property type="project" value="UniProtKB-KW"/>
</dbReference>
<evidence type="ECO:0000256" key="12">
    <source>
        <dbReference type="PIRSR" id="PIRSR006816-1"/>
    </source>
</evidence>
<gene>
    <name evidence="11" type="primary">pyrK</name>
    <name evidence="15" type="ORF">IAA61_06015</name>
</gene>
<dbReference type="InterPro" id="IPR017927">
    <property type="entry name" value="FAD-bd_FR_type"/>
</dbReference>
<keyword evidence="8 11" id="KW-0249">Electron transport</keyword>
<dbReference type="GO" id="GO:0009055">
    <property type="term" value="F:electron transfer activity"/>
    <property type="evidence" value="ECO:0007669"/>
    <property type="project" value="UniProtKB-UniRule"/>
</dbReference>
<dbReference type="GO" id="GO:0016491">
    <property type="term" value="F:oxidoreductase activity"/>
    <property type="evidence" value="ECO:0007669"/>
    <property type="project" value="InterPro"/>
</dbReference>
<keyword evidence="5 11" id="KW-0479">Metal-binding</keyword>
<evidence type="ECO:0000313" key="16">
    <source>
        <dbReference type="Proteomes" id="UP000824109"/>
    </source>
</evidence>
<evidence type="ECO:0000256" key="6">
    <source>
        <dbReference type="ARBA" id="ARBA00022827"/>
    </source>
</evidence>
<keyword evidence="3 11" id="KW-0285">Flavoprotein</keyword>
<dbReference type="AlphaFoldDB" id="A0A9D1SEN4"/>
<protein>
    <recommendedName>
        <fullName evidence="11">Dihydroorotate dehydrogenase B (NAD(+)), electron transfer subunit</fullName>
    </recommendedName>
    <alternativeName>
        <fullName evidence="11">Dihydroorotate oxidase B, electron transfer subunit</fullName>
    </alternativeName>
</protein>
<evidence type="ECO:0000256" key="11">
    <source>
        <dbReference type="HAMAP-Rule" id="MF_01211"/>
    </source>
</evidence>
<dbReference type="HAMAP" id="MF_01211">
    <property type="entry name" value="DHODB_Fe_S_bind"/>
    <property type="match status" value="1"/>
</dbReference>
<evidence type="ECO:0000256" key="13">
    <source>
        <dbReference type="PIRSR" id="PIRSR006816-2"/>
    </source>
</evidence>
<dbReference type="GO" id="GO:0046872">
    <property type="term" value="F:metal ion binding"/>
    <property type="evidence" value="ECO:0007669"/>
    <property type="project" value="UniProtKB-KW"/>
</dbReference>
<dbReference type="GO" id="GO:0044205">
    <property type="term" value="P:'de novo' UMP biosynthetic process"/>
    <property type="evidence" value="ECO:0007669"/>
    <property type="project" value="UniProtKB-UniRule"/>
</dbReference>
<keyword evidence="2 11" id="KW-0813">Transport</keyword>
<comment type="cofactor">
    <cofactor evidence="11 12">
        <name>FAD</name>
        <dbReference type="ChEBI" id="CHEBI:57692"/>
    </cofactor>
    <text evidence="11 12">Binds 1 FAD per subunit.</text>
</comment>
<dbReference type="Gene3D" id="2.10.240.10">
    <property type="entry name" value="Dihydroorotate dehydrogenase, electron transfer subunit"/>
    <property type="match status" value="1"/>
</dbReference>
<organism evidence="15 16">
    <name type="scientific">Candidatus Ornithomonoglobus merdipullorum</name>
    <dbReference type="NCBI Taxonomy" id="2840895"/>
    <lineage>
        <taxon>Bacteria</taxon>
        <taxon>Bacillati</taxon>
        <taxon>Bacillota</taxon>
        <taxon>Clostridia</taxon>
        <taxon>Candidatus Ornithomonoglobus</taxon>
    </lineage>
</organism>
<evidence type="ECO:0000256" key="7">
    <source>
        <dbReference type="ARBA" id="ARBA00022975"/>
    </source>
</evidence>
<dbReference type="SUPFAM" id="SSF52343">
    <property type="entry name" value="Ferredoxin reductase-like, C-terminal NADP-linked domain"/>
    <property type="match status" value="1"/>
</dbReference>
<accession>A0A9D1SEN4</accession>
<dbReference type="InterPro" id="IPR023455">
    <property type="entry name" value="Dihydroorotate_DHASE_ETsu"/>
</dbReference>
<comment type="cofactor">
    <cofactor evidence="11">
        <name>[2Fe-2S] cluster</name>
        <dbReference type="ChEBI" id="CHEBI:190135"/>
    </cofactor>
    <text evidence="11">Binds 1 [2Fe-2S] cluster per subunit.</text>
</comment>
<comment type="caution">
    <text evidence="11">Lacks conserved residue(s) required for the propagation of feature annotation.</text>
</comment>
<dbReference type="Gene3D" id="3.40.50.80">
    <property type="entry name" value="Nucleotide-binding domain of ferredoxin-NADP reductase (FNR) module"/>
    <property type="match status" value="1"/>
</dbReference>
<evidence type="ECO:0000256" key="3">
    <source>
        <dbReference type="ARBA" id="ARBA00022630"/>
    </source>
</evidence>
<dbReference type="PIRSF" id="PIRSF006816">
    <property type="entry name" value="Cyc3_hyd_g"/>
    <property type="match status" value="1"/>
</dbReference>
<feature type="binding site" evidence="11 12">
    <location>
        <begin position="51"/>
        <end position="54"/>
    </location>
    <ligand>
        <name>FAD</name>
        <dbReference type="ChEBI" id="CHEBI:57692"/>
    </ligand>
</feature>
<comment type="pathway">
    <text evidence="11">Pyrimidine metabolism; UMP biosynthesis via de novo pathway; orotate from (S)-dihydroorotate (NAD(+) route): step 1/1.</text>
</comment>
<keyword evidence="6 11" id="KW-0274">FAD</keyword>
<evidence type="ECO:0000256" key="4">
    <source>
        <dbReference type="ARBA" id="ARBA00022714"/>
    </source>
</evidence>
<comment type="caution">
    <text evidence="15">The sequence shown here is derived from an EMBL/GenBank/DDBJ whole genome shotgun (WGS) entry which is preliminary data.</text>
</comment>
<evidence type="ECO:0000259" key="14">
    <source>
        <dbReference type="PROSITE" id="PS51384"/>
    </source>
</evidence>
<sequence length="251" mass="27300">MKKTYKCELIKKDELCSGVYDFTVEAPEIAKAAETGQFLHILCGGKSYLRRPISICDTGETTVRFAFQVKGEGTKELSNCEIGDKIDILGPVGHGFDVKEGQDAVVIGGGIGVFPLLKIARATDSKVFLGFRTKDLVTMEDDFRAASDDVTICTDDGSYGYNGFAVAAMGEYLTEHKPDMIYCCGPTPMLKVVKQIAEHMDIPCQLSLEQRMGCGIGACLTCVCETKHEGMAKYQQVCSCGPVFDAREVVL</sequence>
<evidence type="ECO:0000256" key="5">
    <source>
        <dbReference type="ARBA" id="ARBA00022723"/>
    </source>
</evidence>
<dbReference type="InterPro" id="IPR039261">
    <property type="entry name" value="FNR_nucleotide-bd"/>
</dbReference>
<comment type="subunit">
    <text evidence="11">Heterotetramer of 2 PyrK and 2 PyrD type B subunits.</text>
</comment>
<evidence type="ECO:0000256" key="9">
    <source>
        <dbReference type="ARBA" id="ARBA00023004"/>
    </source>
</evidence>
<dbReference type="PANTHER" id="PTHR43513">
    <property type="entry name" value="DIHYDROOROTATE DEHYDROGENASE B (NAD(+)), ELECTRON TRANSFER SUBUNIT"/>
    <property type="match status" value="1"/>
</dbReference>
<proteinExistence type="inferred from homology"/>
<feature type="binding site" evidence="11 13">
    <location>
        <position position="222"/>
    </location>
    <ligand>
        <name>[2Fe-2S] cluster</name>
        <dbReference type="ChEBI" id="CHEBI:190135"/>
    </ligand>
</feature>
<evidence type="ECO:0000313" key="15">
    <source>
        <dbReference type="EMBL" id="HIU57351.1"/>
    </source>
</evidence>
<dbReference type="CDD" id="cd06218">
    <property type="entry name" value="DHOD_e_trans"/>
    <property type="match status" value="1"/>
</dbReference>
<keyword evidence="10 11" id="KW-0411">Iron-sulfur</keyword>
<dbReference type="PROSITE" id="PS51384">
    <property type="entry name" value="FAD_FR"/>
    <property type="match status" value="1"/>
</dbReference>
<dbReference type="Gene3D" id="2.40.30.10">
    <property type="entry name" value="Translation factors"/>
    <property type="match status" value="1"/>
</dbReference>
<comment type="function">
    <text evidence="11">Responsible for channeling the electrons from the oxidation of dihydroorotate from the FMN redox center in the PyrD type B subunit to the ultimate electron acceptor NAD(+).</text>
</comment>
<name>A0A9D1SEN4_9FIRM</name>
<reference evidence="15" key="1">
    <citation type="submission" date="2020-10" db="EMBL/GenBank/DDBJ databases">
        <authorList>
            <person name="Gilroy R."/>
        </authorList>
    </citation>
    <scope>NUCLEOTIDE SEQUENCE</scope>
    <source>
        <strain evidence="15">USAMLcec3-3695</strain>
    </source>
</reference>
<dbReference type="InterPro" id="IPR012165">
    <property type="entry name" value="Cyt_c3_hydrogenase_gsu"/>
</dbReference>
<dbReference type="InterPro" id="IPR019480">
    <property type="entry name" value="Dihydroorotate_DH_Fe-S-bd"/>
</dbReference>
<evidence type="ECO:0000256" key="1">
    <source>
        <dbReference type="ARBA" id="ARBA00006422"/>
    </source>
</evidence>
<feature type="binding site" evidence="11 12">
    <location>
        <begin position="73"/>
        <end position="74"/>
    </location>
    <ligand>
        <name>FAD</name>
        <dbReference type="ChEBI" id="CHEBI:57692"/>
    </ligand>
</feature>
<feature type="domain" description="FAD-binding FR-type" evidence="14">
    <location>
        <begin position="2"/>
        <end position="98"/>
    </location>
</feature>
<evidence type="ECO:0000256" key="8">
    <source>
        <dbReference type="ARBA" id="ARBA00022982"/>
    </source>
</evidence>
<dbReference type="InterPro" id="IPR050353">
    <property type="entry name" value="PyrK_electron_transfer"/>
</dbReference>